<sequence>MIPKTKLTQHLLKSRLVHPDSFGGRARARTVRVSYTDADATDSSSDEEGTASGSGRVISLPRRRIKRYVHEIAIGQREGIVGRGAPASLRRAAPSGGNASLAVGRKFRGVRQRPWGKWAAEIRDPLRRVRLWLGTYDTAEEAAAVYDDAAIRLRGPDALTNFEKPVARTVMETVTSTRSCTSSVEVTKGHHEEASSPRSVLRRDGLDEAEPNRDCGAAQEEVDGGSVFGDVFWSNDKYCTSKNDAQDVFGTDYCWFGENLWKEDHLGVGIDFGFDPGMWMTPSTTTTTTMAWNNGIGDCFQDLGDIFGSDPLVAA</sequence>
<accession>A0ACB9QDX7</accession>
<evidence type="ECO:0000313" key="2">
    <source>
        <dbReference type="Proteomes" id="UP001057402"/>
    </source>
</evidence>
<proteinExistence type="predicted"/>
<dbReference type="Proteomes" id="UP001057402">
    <property type="component" value="Chromosome 6"/>
</dbReference>
<name>A0ACB9QDX7_9MYRT</name>
<keyword evidence="2" id="KW-1185">Reference proteome</keyword>
<reference evidence="2" key="1">
    <citation type="journal article" date="2023" name="Front. Plant Sci.">
        <title>Chromosomal-level genome assembly of Melastoma candidum provides insights into trichome evolution.</title>
        <authorList>
            <person name="Zhong Y."/>
            <person name="Wu W."/>
            <person name="Sun C."/>
            <person name="Zou P."/>
            <person name="Liu Y."/>
            <person name="Dai S."/>
            <person name="Zhou R."/>
        </authorList>
    </citation>
    <scope>NUCLEOTIDE SEQUENCE [LARGE SCALE GENOMIC DNA]</scope>
</reference>
<comment type="caution">
    <text evidence="1">The sequence shown here is derived from an EMBL/GenBank/DDBJ whole genome shotgun (WGS) entry which is preliminary data.</text>
</comment>
<organism evidence="1 2">
    <name type="scientific">Melastoma candidum</name>
    <dbReference type="NCBI Taxonomy" id="119954"/>
    <lineage>
        <taxon>Eukaryota</taxon>
        <taxon>Viridiplantae</taxon>
        <taxon>Streptophyta</taxon>
        <taxon>Embryophyta</taxon>
        <taxon>Tracheophyta</taxon>
        <taxon>Spermatophyta</taxon>
        <taxon>Magnoliopsida</taxon>
        <taxon>eudicotyledons</taxon>
        <taxon>Gunneridae</taxon>
        <taxon>Pentapetalae</taxon>
        <taxon>rosids</taxon>
        <taxon>malvids</taxon>
        <taxon>Myrtales</taxon>
        <taxon>Melastomataceae</taxon>
        <taxon>Melastomatoideae</taxon>
        <taxon>Melastomateae</taxon>
        <taxon>Melastoma</taxon>
    </lineage>
</organism>
<gene>
    <name evidence="1" type="ORF">MLD38_020968</name>
</gene>
<dbReference type="EMBL" id="CM042885">
    <property type="protein sequence ID" value="KAI4364937.1"/>
    <property type="molecule type" value="Genomic_DNA"/>
</dbReference>
<protein>
    <submittedName>
        <fullName evidence="1">Uncharacterized protein</fullName>
    </submittedName>
</protein>
<evidence type="ECO:0000313" key="1">
    <source>
        <dbReference type="EMBL" id="KAI4364937.1"/>
    </source>
</evidence>